<comment type="caution">
    <text evidence="2">The sequence shown here is derived from an EMBL/GenBank/DDBJ whole genome shotgun (WGS) entry which is preliminary data.</text>
</comment>
<dbReference type="EMBL" id="JAIXCQ010000001">
    <property type="protein sequence ID" value="MCA5891790.1"/>
    <property type="molecule type" value="Genomic_DNA"/>
</dbReference>
<protein>
    <recommendedName>
        <fullName evidence="4">DUF1707 domain-containing protein</fullName>
    </recommendedName>
</protein>
<accession>A0ABS7Z9Q0</accession>
<feature type="compositionally biased region" description="Basic and acidic residues" evidence="1">
    <location>
        <begin position="7"/>
        <end position="17"/>
    </location>
</feature>
<feature type="compositionally biased region" description="Basic and acidic residues" evidence="1">
    <location>
        <begin position="35"/>
        <end position="48"/>
    </location>
</feature>
<name>A0ABS7Z9Q0_9MICO</name>
<gene>
    <name evidence="2" type="ORF">LEP48_00295</name>
</gene>
<proteinExistence type="predicted"/>
<dbReference type="Proteomes" id="UP001319870">
    <property type="component" value="Unassembled WGS sequence"/>
</dbReference>
<evidence type="ECO:0008006" key="4">
    <source>
        <dbReference type="Google" id="ProtNLM"/>
    </source>
</evidence>
<feature type="region of interest" description="Disordered" evidence="1">
    <location>
        <begin position="198"/>
        <end position="236"/>
    </location>
</feature>
<evidence type="ECO:0000313" key="3">
    <source>
        <dbReference type="Proteomes" id="UP001319870"/>
    </source>
</evidence>
<dbReference type="RefSeq" id="WP_225563518.1">
    <property type="nucleotide sequence ID" value="NZ_JAIXCQ010000001.1"/>
</dbReference>
<sequence length="253" mass="25408">MGFLDRLLGRTPDERSYHGVPGRPGEPPPHAGQAPDKHGYAPEPDQHPGGRVGAPGYGAPSGAGRRDPDDVAIERYRYLLRTAPPDAVEQAHAEAFDRLSPAQRRQVLDELSAAVPPAERAPSDEPHDLARMATRAEMRRPGLLEQTFRGRQAAGASAPVPSAGSVVGASLLATVASVVIGSAVATTIFGAAFGDPSQEVADSPGPEAGAGEVSAADPGPGTDAGGGFGDASGGGFGGDTGFGGGFGGDVGGF</sequence>
<feature type="compositionally biased region" description="Gly residues" evidence="1">
    <location>
        <begin position="222"/>
        <end position="236"/>
    </location>
</feature>
<organism evidence="2 3">
    <name type="scientific">Isoptericola luteus</name>
    <dbReference type="NCBI Taxonomy" id="2879484"/>
    <lineage>
        <taxon>Bacteria</taxon>
        <taxon>Bacillati</taxon>
        <taxon>Actinomycetota</taxon>
        <taxon>Actinomycetes</taxon>
        <taxon>Micrococcales</taxon>
        <taxon>Promicromonosporaceae</taxon>
        <taxon>Isoptericola</taxon>
    </lineage>
</organism>
<keyword evidence="3" id="KW-1185">Reference proteome</keyword>
<feature type="compositionally biased region" description="Gly residues" evidence="1">
    <location>
        <begin position="50"/>
        <end position="61"/>
    </location>
</feature>
<evidence type="ECO:0000313" key="2">
    <source>
        <dbReference type="EMBL" id="MCA5891790.1"/>
    </source>
</evidence>
<feature type="region of interest" description="Disordered" evidence="1">
    <location>
        <begin position="1"/>
        <end position="70"/>
    </location>
</feature>
<reference evidence="2 3" key="1">
    <citation type="submission" date="2021-09" db="EMBL/GenBank/DDBJ databases">
        <title>Isoptericola luteus sp. nov., a novel bacterium isolated from Harbin, the capital city of Heilongjiang province.</title>
        <authorList>
            <person name="Li J."/>
        </authorList>
    </citation>
    <scope>NUCLEOTIDE SEQUENCE [LARGE SCALE GENOMIC DNA]</scope>
    <source>
        <strain evidence="2 3">NEAU-Y5</strain>
    </source>
</reference>
<evidence type="ECO:0000256" key="1">
    <source>
        <dbReference type="SAM" id="MobiDB-lite"/>
    </source>
</evidence>